<organism evidence="2 3">
    <name type="scientific">Desulfoscipio gibsoniae DSM 7213</name>
    <dbReference type="NCBI Taxonomy" id="767817"/>
    <lineage>
        <taxon>Bacteria</taxon>
        <taxon>Bacillati</taxon>
        <taxon>Bacillota</taxon>
        <taxon>Clostridia</taxon>
        <taxon>Eubacteriales</taxon>
        <taxon>Desulfallaceae</taxon>
        <taxon>Desulfoscipio</taxon>
    </lineage>
</organism>
<name>R4KKW1_9FIRM</name>
<proteinExistence type="predicted"/>
<dbReference type="RefSeq" id="WP_006520924.1">
    <property type="nucleotide sequence ID" value="NC_021184.1"/>
</dbReference>
<sequence>MPWHHIVRQIIEIEKKEIALYQQIAAGAPTPALRDMICGMVEHEQQELYWWQQFLQNDCVMPGPAGGYQPGPDYCPPGGGYKPGIDCPPGYYPPGYPHPPKGWASTPYTQEKVSNDQGKVEKQSIAKTDDDKE</sequence>
<dbReference type="KEGG" id="dgi:Desgi_0721"/>
<evidence type="ECO:0000313" key="3">
    <source>
        <dbReference type="Proteomes" id="UP000013520"/>
    </source>
</evidence>
<dbReference type="CDD" id="cd00657">
    <property type="entry name" value="Ferritin_like"/>
    <property type="match status" value="1"/>
</dbReference>
<keyword evidence="3" id="KW-1185">Reference proteome</keyword>
<dbReference type="STRING" id="767817.Desgi_0721"/>
<dbReference type="AlphaFoldDB" id="R4KKW1"/>
<dbReference type="EMBL" id="CP003273">
    <property type="protein sequence ID" value="AGL00276.1"/>
    <property type="molecule type" value="Genomic_DNA"/>
</dbReference>
<dbReference type="OrthoDB" id="9975953at2"/>
<evidence type="ECO:0000313" key="2">
    <source>
        <dbReference type="EMBL" id="AGL00276.1"/>
    </source>
</evidence>
<dbReference type="Proteomes" id="UP000013520">
    <property type="component" value="Chromosome"/>
</dbReference>
<protein>
    <submittedName>
        <fullName evidence="2">Uncharacterized protein</fullName>
    </submittedName>
</protein>
<evidence type="ECO:0000256" key="1">
    <source>
        <dbReference type="SAM" id="MobiDB-lite"/>
    </source>
</evidence>
<feature type="region of interest" description="Disordered" evidence="1">
    <location>
        <begin position="92"/>
        <end position="133"/>
    </location>
</feature>
<gene>
    <name evidence="2" type="ORF">Desgi_0721</name>
</gene>
<accession>R4KKW1</accession>
<feature type="compositionally biased region" description="Basic and acidic residues" evidence="1">
    <location>
        <begin position="118"/>
        <end position="133"/>
    </location>
</feature>
<feature type="compositionally biased region" description="Polar residues" evidence="1">
    <location>
        <begin position="106"/>
        <end position="117"/>
    </location>
</feature>
<reference evidence="2 3" key="1">
    <citation type="submission" date="2012-01" db="EMBL/GenBank/DDBJ databases">
        <title>Complete sequence of Desulfotomaculum gibsoniae DSM 7213.</title>
        <authorList>
            <consortium name="US DOE Joint Genome Institute"/>
            <person name="Lucas S."/>
            <person name="Han J."/>
            <person name="Lapidus A."/>
            <person name="Cheng J.-F."/>
            <person name="Goodwin L."/>
            <person name="Pitluck S."/>
            <person name="Peters L."/>
            <person name="Ovchinnikova G."/>
            <person name="Teshima H."/>
            <person name="Detter J.C."/>
            <person name="Han C."/>
            <person name="Tapia R."/>
            <person name="Land M."/>
            <person name="Hauser L."/>
            <person name="Kyrpides N."/>
            <person name="Ivanova N."/>
            <person name="Pagani I."/>
            <person name="Parshina S."/>
            <person name="Plugge C."/>
            <person name="Muyzer G."/>
            <person name="Kuever J."/>
            <person name="Ivanova A."/>
            <person name="Nazina T."/>
            <person name="Klenk H.-P."/>
            <person name="Brambilla E."/>
            <person name="Spring S."/>
            <person name="Stams A.F."/>
            <person name="Woyke T."/>
        </authorList>
    </citation>
    <scope>NUCLEOTIDE SEQUENCE [LARGE SCALE GENOMIC DNA]</scope>
    <source>
        <strain evidence="2 3">DSM 7213</strain>
    </source>
</reference>
<dbReference type="HOGENOM" id="CLU_1903292_0_0_9"/>